<gene>
    <name evidence="1" type="ORF">FRD01_09425</name>
</gene>
<dbReference type="EMBL" id="CP042467">
    <property type="protein sequence ID" value="QED27456.1"/>
    <property type="molecule type" value="Genomic_DNA"/>
</dbReference>
<dbReference type="RefSeq" id="WP_146959141.1">
    <property type="nucleotide sequence ID" value="NZ_CP042467.1"/>
</dbReference>
<reference evidence="1 2" key="1">
    <citation type="submission" date="2019-08" db="EMBL/GenBank/DDBJ databases">
        <authorList>
            <person name="Liang Q."/>
        </authorList>
    </citation>
    <scope>NUCLEOTIDE SEQUENCE [LARGE SCALE GENOMIC DNA]</scope>
    <source>
        <strain evidence="1 2">V1718</strain>
    </source>
</reference>
<evidence type="ECO:0000313" key="1">
    <source>
        <dbReference type="EMBL" id="QED27456.1"/>
    </source>
</evidence>
<dbReference type="KEGG" id="bbae:FRD01_09425"/>
<sequence>MSRFWLVALLVFSQACSESMEEDSNAAHPLDYEEIQDYEGPGDVFTPVFDRHFVVTDTFYEDIDSVGADELQDFFEETPYGTRSWLADARFDGKRAADLIMDASVEFRINPLLLLLRMQVEQGLVSKTTRPSQTRVDRALGCGCPDNRPCMSQFKGFKNQMRCGAETHRKLFDLSENGGAWSAGRTKRSLDPLSVTPRNHATAALYAYTPWVLQGRGGNWLVWNVGRRFLSHLEATGAYSPVPVPWVGTQCAVDADCGFSSGQKEGFCFRFVDQADEERGFCTLPCAGGCPDRSGQATTFCVELEVGQGRCVSKAEDRNDYCSEIPGTRVETFERFVGDSGASLASSDVCGPDF</sequence>
<proteinExistence type="predicted"/>
<protein>
    <recommendedName>
        <fullName evidence="3">Lipoprotein</fullName>
    </recommendedName>
</protein>
<dbReference type="PROSITE" id="PS51257">
    <property type="entry name" value="PROKAR_LIPOPROTEIN"/>
    <property type="match status" value="1"/>
</dbReference>
<dbReference type="AlphaFoldDB" id="A0A5B8XUR1"/>
<dbReference type="Proteomes" id="UP000321595">
    <property type="component" value="Chromosome"/>
</dbReference>
<organism evidence="1 2">
    <name type="scientific">Microvenator marinus</name>
    <dbReference type="NCBI Taxonomy" id="2600177"/>
    <lineage>
        <taxon>Bacteria</taxon>
        <taxon>Deltaproteobacteria</taxon>
        <taxon>Bradymonadales</taxon>
        <taxon>Microvenatoraceae</taxon>
        <taxon>Microvenator</taxon>
    </lineage>
</organism>
<accession>A0A5B8XUR1</accession>
<dbReference type="OrthoDB" id="5490842at2"/>
<evidence type="ECO:0000313" key="2">
    <source>
        <dbReference type="Proteomes" id="UP000321595"/>
    </source>
</evidence>
<name>A0A5B8XUR1_9DELT</name>
<keyword evidence="2" id="KW-1185">Reference proteome</keyword>
<evidence type="ECO:0008006" key="3">
    <source>
        <dbReference type="Google" id="ProtNLM"/>
    </source>
</evidence>